<dbReference type="InterPro" id="IPR026136">
    <property type="entry name" value="RIPOR3"/>
</dbReference>
<evidence type="ECO:0000256" key="2">
    <source>
        <dbReference type="SAM" id="Coils"/>
    </source>
</evidence>
<evidence type="ECO:0000259" key="4">
    <source>
        <dbReference type="Pfam" id="PF15903"/>
    </source>
</evidence>
<dbReference type="EnsemblMetazoa" id="Aqu2.1.33408_001">
    <property type="protein sequence ID" value="Aqu2.1.33408_001"/>
    <property type="gene ID" value="Aqu2.1.33408"/>
</dbReference>
<dbReference type="InParanoid" id="A0A1X7V057"/>
<feature type="region of interest" description="Disordered" evidence="3">
    <location>
        <begin position="601"/>
        <end position="621"/>
    </location>
</feature>
<reference evidence="5" key="1">
    <citation type="submission" date="2017-05" db="UniProtKB">
        <authorList>
            <consortium name="EnsemblMetazoa"/>
        </authorList>
    </citation>
    <scope>IDENTIFICATION</scope>
</reference>
<evidence type="ECO:0000313" key="5">
    <source>
        <dbReference type="EnsemblMetazoa" id="Aqu2.1.33408_001"/>
    </source>
</evidence>
<comment type="similarity">
    <text evidence="1">Belongs to the RIPOR family.</text>
</comment>
<dbReference type="OrthoDB" id="9999654at2759"/>
<dbReference type="InterPro" id="IPR011989">
    <property type="entry name" value="ARM-like"/>
</dbReference>
<evidence type="ECO:0000256" key="3">
    <source>
        <dbReference type="SAM" id="MobiDB-lite"/>
    </source>
</evidence>
<organism evidence="5">
    <name type="scientific">Amphimedon queenslandica</name>
    <name type="common">Sponge</name>
    <dbReference type="NCBI Taxonomy" id="400682"/>
    <lineage>
        <taxon>Eukaryota</taxon>
        <taxon>Metazoa</taxon>
        <taxon>Porifera</taxon>
        <taxon>Demospongiae</taxon>
        <taxon>Heteroscleromorpha</taxon>
        <taxon>Haplosclerida</taxon>
        <taxon>Niphatidae</taxon>
        <taxon>Amphimedon</taxon>
    </lineage>
</organism>
<feature type="region of interest" description="Disordered" evidence="3">
    <location>
        <begin position="419"/>
        <end position="446"/>
    </location>
</feature>
<feature type="coiled-coil region" evidence="2">
    <location>
        <begin position="112"/>
        <end position="139"/>
    </location>
</feature>
<feature type="region of interest" description="Disordered" evidence="3">
    <location>
        <begin position="640"/>
        <end position="661"/>
    </location>
</feature>
<dbReference type="Pfam" id="PF15903">
    <property type="entry name" value="PL48"/>
    <property type="match status" value="1"/>
</dbReference>
<name>A0A1X7V057_AMPQE</name>
<dbReference type="PANTHER" id="PTHR15829:SF13">
    <property type="entry name" value="FAM65 N-TERMINAL DOMAIN-CONTAINING PROTEIN"/>
    <property type="match status" value="1"/>
</dbReference>
<accession>A0A1X7V057</accession>
<dbReference type="STRING" id="400682.A0A1X7V057"/>
<evidence type="ECO:0000256" key="1">
    <source>
        <dbReference type="ARBA" id="ARBA00005744"/>
    </source>
</evidence>
<feature type="compositionally biased region" description="Low complexity" evidence="3">
    <location>
        <begin position="421"/>
        <end position="434"/>
    </location>
</feature>
<dbReference type="AlphaFoldDB" id="A0A1X7V057"/>
<dbReference type="eggNOG" id="ENOG502QQ7T">
    <property type="taxonomic scope" value="Eukaryota"/>
</dbReference>
<feature type="compositionally biased region" description="Gly residues" evidence="3">
    <location>
        <begin position="469"/>
        <end position="479"/>
    </location>
</feature>
<sequence>MYSSSTLSSSSSPSFTNRRGNIKFSSAKFSTALPRPRRTGGLLSFRSTRRSAPRPTRVKAIFDSILKGYVDGIGAVKGIVDSMKEQLPSEEDQFTQSISSRQHYFMDRDKSLKALERKIRTLEVQKDRIEELRDEYLLKLKLREGAFNLAQALSNRPSRTGKEKLNEARIEQKELSEDLCDIEDELETKLGVFKVRINNFSTLPRTTTASEVIETQLKLSSQKWKAKCKIGKHQQQMWQDNDIFLLCKLTDELFLKVIEVKRIQGNNLIGSVKCQTREFFTFSPQVVTVTLPAVHNIKLNLEIRWSPLIADDFLSDLDLKPIYCHIGAPIAPGPHRLSNVSRSHGKAGSRDKEKKRSKDSSIEKIRIRTESPELLFKSSGSFDAKAEKARPKSTSDLLSKQIIPPDLNDVKRVSKNRMFESSLSQPSDSSPLLQRHQRSSSAGCRTAARVSVSGVSSDHEIVSLESTGSEGGGAGGGASPGNTVRPQNISLSSLLESVLLALEEPKGIQYTPVYFCIFQYIICIFPFTEQYNELRALETQLMRLQTALRGGRLVKAPSVTLSESNALDSFDFLDTGLTSGDEPSDQRRGSHQLAQISEGVAMGGASPASTHTGSTKSLEGTKTESFSDFISLQEELLASSSTDGKREQASLSPTADGGPVVVKETTGSESIDRVLMQHLLHCEFLLQHLQAIGPLNHKLSVGLKKLFHEAEIIRDLLNYAADVENIPRIEQILPELAASDHLFRFWKSVAVKDDDLCVSCGLFVIALDEKYGQGLWTDFPEIANKVFSELLTRVLDLEGDECDPVENKMAVTVYQYCSFFLQIGSTKAIPKALKEIAQEMSITEGLRDGDAESRAKIAGLLPTYPFNHGALIAAAYLMTDRQTKDAAVAYLSNFAGNSPWRAKAIQYYIESLEHSDQAVRIGACHALGQLKAEQAVKQLKYLEKVDFSPVKAAASQALRELDDSLSKEGSVLTVSLVERGGGGGGTPADPFLVKLGQFNGKLSGASGGMADIPRTRSAECILLLDSNDYRTKL</sequence>
<feature type="region of interest" description="Disordered" evidence="3">
    <location>
        <begin position="465"/>
        <end position="485"/>
    </location>
</feature>
<dbReference type="InterPro" id="IPR031780">
    <property type="entry name" value="FAM65_N"/>
</dbReference>
<dbReference type="PANTHER" id="PTHR15829">
    <property type="entry name" value="PROTEIN KINASE PKN/PRK1, EFFECTOR"/>
    <property type="match status" value="1"/>
</dbReference>
<feature type="compositionally biased region" description="Polar residues" evidence="3">
    <location>
        <begin position="607"/>
        <end position="621"/>
    </location>
</feature>
<feature type="compositionally biased region" description="Basic and acidic residues" evidence="3">
    <location>
        <begin position="348"/>
        <end position="364"/>
    </location>
</feature>
<dbReference type="SUPFAM" id="SSF48371">
    <property type="entry name" value="ARM repeat"/>
    <property type="match status" value="1"/>
</dbReference>
<keyword evidence="2" id="KW-0175">Coiled coil</keyword>
<dbReference type="Gene3D" id="1.25.10.10">
    <property type="entry name" value="Leucine-rich Repeat Variant"/>
    <property type="match status" value="1"/>
</dbReference>
<protein>
    <recommendedName>
        <fullName evidence="4">FAM65 N-terminal domain-containing protein</fullName>
    </recommendedName>
</protein>
<proteinExistence type="inferred from homology"/>
<dbReference type="InterPro" id="IPR016024">
    <property type="entry name" value="ARM-type_fold"/>
</dbReference>
<feature type="domain" description="FAM65 N-terminal" evidence="4">
    <location>
        <begin position="37"/>
        <end position="314"/>
    </location>
</feature>
<dbReference type="Pfam" id="PF13646">
    <property type="entry name" value="HEAT_2"/>
    <property type="match status" value="1"/>
</dbReference>
<feature type="region of interest" description="Disordered" evidence="3">
    <location>
        <begin position="335"/>
        <end position="364"/>
    </location>
</feature>